<dbReference type="Proteomes" id="UP000286931">
    <property type="component" value="Unassembled WGS sequence"/>
</dbReference>
<evidence type="ECO:0000313" key="2">
    <source>
        <dbReference type="Proteomes" id="UP000286931"/>
    </source>
</evidence>
<accession>A0A401YUP8</accession>
<gene>
    <name evidence="1" type="ORF">EHYA_05979</name>
</gene>
<organism evidence="1 2">
    <name type="scientific">Embleya hyalina</name>
    <dbReference type="NCBI Taxonomy" id="516124"/>
    <lineage>
        <taxon>Bacteria</taxon>
        <taxon>Bacillati</taxon>
        <taxon>Actinomycetota</taxon>
        <taxon>Actinomycetes</taxon>
        <taxon>Kitasatosporales</taxon>
        <taxon>Streptomycetaceae</taxon>
        <taxon>Embleya</taxon>
    </lineage>
</organism>
<evidence type="ECO:0000313" key="1">
    <source>
        <dbReference type="EMBL" id="GCD98275.1"/>
    </source>
</evidence>
<dbReference type="EMBL" id="BIFH01000027">
    <property type="protein sequence ID" value="GCD98275.1"/>
    <property type="molecule type" value="Genomic_DNA"/>
</dbReference>
<evidence type="ECO:0008006" key="3">
    <source>
        <dbReference type="Google" id="ProtNLM"/>
    </source>
</evidence>
<dbReference type="AlphaFoldDB" id="A0A401YUP8"/>
<sequence length="97" mass="9647">MRIQVETGALRQGAGVARDVADGLRRAAGGPGGVVAGCPGLAIVAAVEAVTAAWVAHVRALADGYAGMGDLLVANADAHDRADRAAAGVFAEGGRRW</sequence>
<name>A0A401YUP8_9ACTN</name>
<dbReference type="RefSeq" id="WP_126640195.1">
    <property type="nucleotide sequence ID" value="NZ_BIFH01000027.1"/>
</dbReference>
<comment type="caution">
    <text evidence="1">The sequence shown here is derived from an EMBL/GenBank/DDBJ whole genome shotgun (WGS) entry which is preliminary data.</text>
</comment>
<keyword evidence="2" id="KW-1185">Reference proteome</keyword>
<protein>
    <recommendedName>
        <fullName evidence="3">Excreted virulence factor EspC (Type VII ESX diderm)</fullName>
    </recommendedName>
</protein>
<reference evidence="1 2" key="1">
    <citation type="submission" date="2018-12" db="EMBL/GenBank/DDBJ databases">
        <title>Draft genome sequence of Embleya hyalina NBRC 13850T.</title>
        <authorList>
            <person name="Komaki H."/>
            <person name="Hosoyama A."/>
            <person name="Kimura A."/>
            <person name="Ichikawa N."/>
            <person name="Tamura T."/>
        </authorList>
    </citation>
    <scope>NUCLEOTIDE SEQUENCE [LARGE SCALE GENOMIC DNA]</scope>
    <source>
        <strain evidence="1 2">NBRC 13850</strain>
    </source>
</reference>
<proteinExistence type="predicted"/>